<organism evidence="1 2">
    <name type="scientific">Kuenenia stuttgartiensis</name>
    <dbReference type="NCBI Taxonomy" id="174633"/>
    <lineage>
        <taxon>Bacteria</taxon>
        <taxon>Pseudomonadati</taxon>
        <taxon>Planctomycetota</taxon>
        <taxon>Candidatus Brocadiia</taxon>
        <taxon>Candidatus Brocadiales</taxon>
        <taxon>Candidatus Brocadiaceae</taxon>
        <taxon>Candidatus Kuenenia</taxon>
    </lineage>
</organism>
<evidence type="ECO:0000313" key="1">
    <source>
        <dbReference type="EMBL" id="QII10558.1"/>
    </source>
</evidence>
<evidence type="ECO:0000313" key="2">
    <source>
        <dbReference type="Proteomes" id="UP000501926"/>
    </source>
</evidence>
<gene>
    <name evidence="1" type="ORF">KsCSTR_11790</name>
</gene>
<sequence>MFHRTKVLPKFTLPLKKTFNVRISGLLIMGLSTKKSGILPLSNMYM</sequence>
<protein>
    <submittedName>
        <fullName evidence="1">Uncharacterized protein</fullName>
    </submittedName>
</protein>
<accession>A0A6G7GLU7</accession>
<dbReference type="AlphaFoldDB" id="A0A6G7GLU7"/>
<dbReference type="Proteomes" id="UP000501926">
    <property type="component" value="Chromosome"/>
</dbReference>
<dbReference type="EMBL" id="CP049055">
    <property type="protein sequence ID" value="QII10558.1"/>
    <property type="molecule type" value="Genomic_DNA"/>
</dbReference>
<proteinExistence type="predicted"/>
<reference evidence="1 2" key="1">
    <citation type="submission" date="2020-02" db="EMBL/GenBank/DDBJ databases">
        <title>Newly sequenced genome of strain CSTR1 showed variability in Candidatus Kuenenia stuttgartiensis genomes.</title>
        <authorList>
            <person name="Ding C."/>
            <person name="Adrian L."/>
        </authorList>
    </citation>
    <scope>NUCLEOTIDE SEQUENCE [LARGE SCALE GENOMIC DNA]</scope>
    <source>
        <strain evidence="1 2">CSTR1</strain>
    </source>
</reference>
<name>A0A6G7GLU7_KUEST</name>